<organism evidence="1 2">
    <name type="scientific">Sporomusa silvacetica DSM 10669</name>
    <dbReference type="NCBI Taxonomy" id="1123289"/>
    <lineage>
        <taxon>Bacteria</taxon>
        <taxon>Bacillati</taxon>
        <taxon>Bacillota</taxon>
        <taxon>Negativicutes</taxon>
        <taxon>Selenomonadales</taxon>
        <taxon>Sporomusaceae</taxon>
        <taxon>Sporomusa</taxon>
    </lineage>
</organism>
<evidence type="ECO:0000313" key="1">
    <source>
        <dbReference type="EMBL" id="XFO64549.1"/>
    </source>
</evidence>
<dbReference type="GO" id="GO:0018456">
    <property type="term" value="F:aryl-alcohol dehydrogenase (NAD+) activity"/>
    <property type="evidence" value="ECO:0007669"/>
    <property type="project" value="UniProtKB-EC"/>
</dbReference>
<sequence>MSGDVTINVFDAVMMEGRAMQGFIQGNAGLQLFIPKLVEYYKARLFPFDKYDLEDINQAFDDAHKGLALKAVVDM</sequence>
<reference evidence="1" key="1">
    <citation type="submission" date="2024-05" db="EMBL/GenBank/DDBJ databases">
        <title>Isolation and characterization of Sporomusa carbonis sp. nov., a carboxydotrophic hydrogenogen in the genus of Sporomusa isolated from a charcoal burning pile.</title>
        <authorList>
            <person name="Boeer T."/>
            <person name="Rosenbaum F."/>
            <person name="Eysell L."/>
            <person name="Mueller V."/>
            <person name="Daniel R."/>
            <person name="Poehlein A."/>
        </authorList>
    </citation>
    <scope>NUCLEOTIDE SEQUENCE [LARGE SCALE GENOMIC DNA]</scope>
    <source>
        <strain evidence="1">DSM 10669</strain>
    </source>
</reference>
<dbReference type="EMBL" id="CP155573">
    <property type="protein sequence ID" value="XFO64549.1"/>
    <property type="molecule type" value="Genomic_DNA"/>
</dbReference>
<evidence type="ECO:0000313" key="2">
    <source>
        <dbReference type="Proteomes" id="UP000216752"/>
    </source>
</evidence>
<protein>
    <submittedName>
        <fullName evidence="1">Aryl-alcohol dehydrogenase</fullName>
        <ecNumber evidence="1">1.1.1.90</ecNumber>
    </submittedName>
</protein>
<dbReference type="Proteomes" id="UP000216752">
    <property type="component" value="Chromosome"/>
</dbReference>
<name>A0ABZ3IFT6_9FIRM</name>
<gene>
    <name evidence="1" type="primary">xylB_1</name>
    <name evidence="1" type="ORF">SPSIL_006510</name>
</gene>
<dbReference type="Gene3D" id="3.90.180.10">
    <property type="entry name" value="Medium-chain alcohol dehydrogenases, catalytic domain"/>
    <property type="match status" value="1"/>
</dbReference>
<accession>A0ABZ3IFT6</accession>
<proteinExistence type="predicted"/>
<keyword evidence="1" id="KW-0560">Oxidoreductase</keyword>
<dbReference type="EC" id="1.1.1.90" evidence="1"/>
<keyword evidence="2" id="KW-1185">Reference proteome</keyword>
<dbReference type="Gene3D" id="3.40.50.720">
    <property type="entry name" value="NAD(P)-binding Rossmann-like Domain"/>
    <property type="match status" value="1"/>
</dbReference>